<dbReference type="InterPro" id="IPR001789">
    <property type="entry name" value="Sig_transdc_resp-reg_receiver"/>
</dbReference>
<keyword evidence="1" id="KW-0378">Hydrolase</keyword>
<sequence>MLVGKDHMAYQNRVVAADTPPGRAAIRLVLLVDDSKLQRCILAALLTRWGYEVMEAGSAEAALAKCRARMPDLVLSDWMMPGMSGPEFCRAFRELSQDRYAYFILLTAKSNKTEVALGLDSGADDFLTKPLNNDELRARIAAGERILVMQRELTQKNSMISETLTELQRVYESFDKDLVEAKKLQQSLLRERHRKFAQADVTLMLRSSGHVGGDLVGSFPIGNDQLGMFALDVSGHGISSALMTARLAGHLSSTAPDQNLALERQADGTYAARAPKDVIRLLNNLVLNEMQTEHYFTLVFAIADLTSGKVVIAQAGHPHPVVQRADGTTFQVGSGGFPVGLMPGVNFDQFEVELSPGERLLILSDGVTECPNMVGEMLEEAGLEKLMADIRDISGPAYFEALIWELSEFSGMDEFPDDVSGILFEYSGAA</sequence>
<feature type="modified residue" description="4-aspartylphosphate" evidence="2">
    <location>
        <position position="77"/>
    </location>
</feature>
<dbReference type="SMART" id="SM00448">
    <property type="entry name" value="REC"/>
    <property type="match status" value="1"/>
</dbReference>
<evidence type="ECO:0000259" key="3">
    <source>
        <dbReference type="PROSITE" id="PS50110"/>
    </source>
</evidence>
<dbReference type="SMART" id="SM00331">
    <property type="entry name" value="PP2C_SIG"/>
    <property type="match status" value="1"/>
</dbReference>
<dbReference type="AlphaFoldDB" id="A0A1I1Y739"/>
<name>A0A1I1Y739_9RHOB</name>
<dbReference type="SUPFAM" id="SSF52172">
    <property type="entry name" value="CheY-like"/>
    <property type="match status" value="1"/>
</dbReference>
<reference evidence="5" key="1">
    <citation type="submission" date="2016-10" db="EMBL/GenBank/DDBJ databases">
        <authorList>
            <person name="Varghese N."/>
            <person name="Submissions S."/>
        </authorList>
    </citation>
    <scope>NUCLEOTIDE SEQUENCE [LARGE SCALE GENOMIC DNA]</scope>
    <source>
        <strain evidence="5">DSM 11443</strain>
    </source>
</reference>
<dbReference type="InterPro" id="IPR011006">
    <property type="entry name" value="CheY-like_superfamily"/>
</dbReference>
<proteinExistence type="predicted"/>
<keyword evidence="5" id="KW-1185">Reference proteome</keyword>
<evidence type="ECO:0000313" key="4">
    <source>
        <dbReference type="EMBL" id="SFE15417.1"/>
    </source>
</evidence>
<accession>A0A1I1Y739</accession>
<keyword evidence="2" id="KW-0597">Phosphoprotein</keyword>
<evidence type="ECO:0000313" key="5">
    <source>
        <dbReference type="Proteomes" id="UP000198977"/>
    </source>
</evidence>
<dbReference type="InterPro" id="IPR052016">
    <property type="entry name" value="Bact_Sigma-Reg"/>
</dbReference>
<dbReference type="EMBL" id="FOMW01000005">
    <property type="protein sequence ID" value="SFE15417.1"/>
    <property type="molecule type" value="Genomic_DNA"/>
</dbReference>
<dbReference type="PROSITE" id="PS50110">
    <property type="entry name" value="RESPONSE_REGULATORY"/>
    <property type="match status" value="1"/>
</dbReference>
<dbReference type="PANTHER" id="PTHR43156:SF2">
    <property type="entry name" value="STAGE II SPORULATION PROTEIN E"/>
    <property type="match status" value="1"/>
</dbReference>
<dbReference type="RefSeq" id="WP_342742057.1">
    <property type="nucleotide sequence ID" value="NZ_FOMW01000005.1"/>
</dbReference>
<feature type="domain" description="Response regulatory" evidence="3">
    <location>
        <begin position="28"/>
        <end position="144"/>
    </location>
</feature>
<dbReference type="InterPro" id="IPR036457">
    <property type="entry name" value="PPM-type-like_dom_sf"/>
</dbReference>
<gene>
    <name evidence="4" type="ORF">SAMN04488523_105159</name>
</gene>
<evidence type="ECO:0000256" key="1">
    <source>
        <dbReference type="ARBA" id="ARBA00022801"/>
    </source>
</evidence>
<protein>
    <submittedName>
        <fullName evidence="4">Serine phosphatase RsbU, regulator of sigma subunit</fullName>
    </submittedName>
</protein>
<dbReference type="GO" id="GO:0016791">
    <property type="term" value="F:phosphatase activity"/>
    <property type="evidence" value="ECO:0007669"/>
    <property type="project" value="TreeGrafter"/>
</dbReference>
<evidence type="ECO:0000256" key="2">
    <source>
        <dbReference type="PROSITE-ProRule" id="PRU00169"/>
    </source>
</evidence>
<dbReference type="SUPFAM" id="SSF81606">
    <property type="entry name" value="PP2C-like"/>
    <property type="match status" value="1"/>
</dbReference>
<dbReference type="Pfam" id="PF07228">
    <property type="entry name" value="SpoIIE"/>
    <property type="match status" value="1"/>
</dbReference>
<dbReference type="InterPro" id="IPR001932">
    <property type="entry name" value="PPM-type_phosphatase-like_dom"/>
</dbReference>
<dbReference type="STRING" id="74348.SAMN04488523_105159"/>
<dbReference type="Proteomes" id="UP000198977">
    <property type="component" value="Unassembled WGS sequence"/>
</dbReference>
<dbReference type="Gene3D" id="3.60.40.10">
    <property type="entry name" value="PPM-type phosphatase domain"/>
    <property type="match status" value="1"/>
</dbReference>
<dbReference type="Gene3D" id="3.40.50.2300">
    <property type="match status" value="1"/>
</dbReference>
<dbReference type="GO" id="GO:0000160">
    <property type="term" value="P:phosphorelay signal transduction system"/>
    <property type="evidence" value="ECO:0007669"/>
    <property type="project" value="InterPro"/>
</dbReference>
<dbReference type="Pfam" id="PF00072">
    <property type="entry name" value="Response_reg"/>
    <property type="match status" value="1"/>
</dbReference>
<dbReference type="PANTHER" id="PTHR43156">
    <property type="entry name" value="STAGE II SPORULATION PROTEIN E-RELATED"/>
    <property type="match status" value="1"/>
</dbReference>
<organism evidence="4 5">
    <name type="scientific">Sulfitobacter brevis</name>
    <dbReference type="NCBI Taxonomy" id="74348"/>
    <lineage>
        <taxon>Bacteria</taxon>
        <taxon>Pseudomonadati</taxon>
        <taxon>Pseudomonadota</taxon>
        <taxon>Alphaproteobacteria</taxon>
        <taxon>Rhodobacterales</taxon>
        <taxon>Roseobacteraceae</taxon>
        <taxon>Sulfitobacter</taxon>
    </lineage>
</organism>
<dbReference type="CDD" id="cd17574">
    <property type="entry name" value="REC_OmpR"/>
    <property type="match status" value="1"/>
</dbReference>